<evidence type="ECO:0000256" key="1">
    <source>
        <dbReference type="SAM" id="Phobius"/>
    </source>
</evidence>
<sequence length="102" mass="12074">MKWYGIYFFILKILVMIQFLFVIFKKGTKDTALYIGSEILFKVSIGLFLMLFFFVNKFPELHHVDQLIISFGGSLLIYDAVFNDLPKLIEMYNIYIPYINPE</sequence>
<protein>
    <submittedName>
        <fullName evidence="2">Uncharacterized protein</fullName>
    </submittedName>
</protein>
<keyword evidence="1" id="KW-1133">Transmembrane helix</keyword>
<name>A0A6C0KM62_9ZZZZ</name>
<organism evidence="2">
    <name type="scientific">viral metagenome</name>
    <dbReference type="NCBI Taxonomy" id="1070528"/>
    <lineage>
        <taxon>unclassified sequences</taxon>
        <taxon>metagenomes</taxon>
        <taxon>organismal metagenomes</taxon>
    </lineage>
</organism>
<keyword evidence="1" id="KW-0472">Membrane</keyword>
<proteinExistence type="predicted"/>
<feature type="transmembrane region" description="Helical" evidence="1">
    <location>
        <begin position="31"/>
        <end position="55"/>
    </location>
</feature>
<feature type="transmembrane region" description="Helical" evidence="1">
    <location>
        <begin position="6"/>
        <end position="24"/>
    </location>
</feature>
<accession>A0A6C0KM62</accession>
<dbReference type="EMBL" id="MN740928">
    <property type="protein sequence ID" value="QHU18373.1"/>
    <property type="molecule type" value="Genomic_DNA"/>
</dbReference>
<evidence type="ECO:0000313" key="2">
    <source>
        <dbReference type="EMBL" id="QHU18373.1"/>
    </source>
</evidence>
<keyword evidence="1" id="KW-0812">Transmembrane</keyword>
<dbReference type="AlphaFoldDB" id="A0A6C0KM62"/>
<reference evidence="2" key="1">
    <citation type="journal article" date="2020" name="Nature">
        <title>Giant virus diversity and host interactions through global metagenomics.</title>
        <authorList>
            <person name="Schulz F."/>
            <person name="Roux S."/>
            <person name="Paez-Espino D."/>
            <person name="Jungbluth S."/>
            <person name="Walsh D.A."/>
            <person name="Denef V.J."/>
            <person name="McMahon K.D."/>
            <person name="Konstantinidis K.T."/>
            <person name="Eloe-Fadrosh E.A."/>
            <person name="Kyrpides N.C."/>
            <person name="Woyke T."/>
        </authorList>
    </citation>
    <scope>NUCLEOTIDE SEQUENCE</scope>
    <source>
        <strain evidence="2">GVMAG-S-3300013006-138</strain>
    </source>
</reference>